<dbReference type="EMBL" id="QUAJ01000031">
    <property type="protein sequence ID" value="REI39815.1"/>
    <property type="molecule type" value="Genomic_DNA"/>
</dbReference>
<dbReference type="PANTHER" id="PTHR43741:SF4">
    <property type="entry name" value="FMN-DEPENDENT NADH:QUINONE OXIDOREDUCTASE"/>
    <property type="match status" value="1"/>
</dbReference>
<dbReference type="RefSeq" id="WP_114643386.1">
    <property type="nucleotide sequence ID" value="NZ_JAACIO010000031.1"/>
</dbReference>
<dbReference type="InterPro" id="IPR029039">
    <property type="entry name" value="Flavoprotein-like_sf"/>
</dbReference>
<feature type="domain" description="NADPH-dependent FMN reductase-like" evidence="1">
    <location>
        <begin position="1"/>
        <end position="132"/>
    </location>
</feature>
<proteinExistence type="predicted"/>
<evidence type="ECO:0000259" key="1">
    <source>
        <dbReference type="Pfam" id="PF03358"/>
    </source>
</evidence>
<organism evidence="2 3">
    <name type="scientific">Psychrilyobacter piezotolerans</name>
    <dbReference type="NCBI Taxonomy" id="2293438"/>
    <lineage>
        <taxon>Bacteria</taxon>
        <taxon>Fusobacteriati</taxon>
        <taxon>Fusobacteriota</taxon>
        <taxon>Fusobacteriia</taxon>
        <taxon>Fusobacteriales</taxon>
        <taxon>Fusobacteriaceae</taxon>
        <taxon>Psychrilyobacter</taxon>
    </lineage>
</organism>
<sequence>MRVCILFGSLRNSSNTALLLEPFVDELKRLGVDIDYITLKDKHIEPCTACWTCQNIFENPGCPKEDDMNIIYEAVLRSDCIIFATPIYSWYCTPPMKAVMDRLVYGMNKYYGDSKGPCLWEGKKCGLITTCGYEIEEGAGVFEEGLRRYSKHSNLEYIGKLAVRDIDGKKYFQNESAVKAAREFAERVFKSL</sequence>
<keyword evidence="3" id="KW-1185">Reference proteome</keyword>
<dbReference type="Pfam" id="PF03358">
    <property type="entry name" value="FMN_red"/>
    <property type="match status" value="1"/>
</dbReference>
<protein>
    <submittedName>
        <fullName evidence="2">Flavodoxin family protein</fullName>
    </submittedName>
</protein>
<dbReference type="InterPro" id="IPR005025">
    <property type="entry name" value="FMN_Rdtase-like_dom"/>
</dbReference>
<name>A0ABX9KEL7_9FUSO</name>
<evidence type="ECO:0000313" key="3">
    <source>
        <dbReference type="Proteomes" id="UP000263486"/>
    </source>
</evidence>
<evidence type="ECO:0000313" key="2">
    <source>
        <dbReference type="EMBL" id="REI39815.1"/>
    </source>
</evidence>
<dbReference type="Gene3D" id="3.40.50.360">
    <property type="match status" value="1"/>
</dbReference>
<comment type="caution">
    <text evidence="2">The sequence shown here is derived from an EMBL/GenBank/DDBJ whole genome shotgun (WGS) entry which is preliminary data.</text>
</comment>
<gene>
    <name evidence="2" type="ORF">DYH56_13385</name>
</gene>
<reference evidence="2 3" key="1">
    <citation type="submission" date="2018-08" db="EMBL/GenBank/DDBJ databases">
        <title>Draft genome sequence of Psychrilyobacter sp. strain SD5 isolated from Black Sea water.</title>
        <authorList>
            <person name="Yadav S."/>
            <person name="Villanueva L."/>
            <person name="Damste J.S.S."/>
        </authorList>
    </citation>
    <scope>NUCLEOTIDE SEQUENCE [LARGE SCALE GENOMIC DNA]</scope>
    <source>
        <strain evidence="2 3">SD5</strain>
    </source>
</reference>
<dbReference type="SUPFAM" id="SSF52218">
    <property type="entry name" value="Flavoproteins"/>
    <property type="match status" value="1"/>
</dbReference>
<dbReference type="Proteomes" id="UP000263486">
    <property type="component" value="Unassembled WGS sequence"/>
</dbReference>
<accession>A0ABX9KEL7</accession>
<dbReference type="PANTHER" id="PTHR43741">
    <property type="entry name" value="FMN-DEPENDENT NADH-AZOREDUCTASE 1"/>
    <property type="match status" value="1"/>
</dbReference>
<dbReference type="InterPro" id="IPR050104">
    <property type="entry name" value="FMN-dep_NADH:Q_OxRdtase_AzoR1"/>
</dbReference>